<keyword evidence="1" id="KW-1133">Transmembrane helix</keyword>
<dbReference type="EMBL" id="GL945017">
    <property type="protein sequence ID" value="EGN57539.1"/>
    <property type="molecule type" value="Genomic_DNA"/>
</dbReference>
<keyword evidence="1" id="KW-0812">Transmembrane</keyword>
<reference evidence="3" key="1">
    <citation type="journal article" date="2011" name="Stand. Genomic Sci.">
        <title>Non-contiguous finished genome sequence of the opportunistic oral pathogen Prevotella multisaccharivorax type strain (PPPA20).</title>
        <authorList>
            <person name="Pati A."/>
            <person name="Gronow S."/>
            <person name="Lu M."/>
            <person name="Lapidus A."/>
            <person name="Nolan M."/>
            <person name="Lucas S."/>
            <person name="Hammon N."/>
            <person name="Deshpande S."/>
            <person name="Cheng J.F."/>
            <person name="Tapia R."/>
            <person name="Han C."/>
            <person name="Goodwin L."/>
            <person name="Pitluck S."/>
            <person name="Liolios K."/>
            <person name="Pagani I."/>
            <person name="Mavromatis K."/>
            <person name="Mikhailova N."/>
            <person name="Huntemann M."/>
            <person name="Chen A."/>
            <person name="Palaniappan K."/>
            <person name="Land M."/>
            <person name="Hauser L."/>
            <person name="Detter J.C."/>
            <person name="Brambilla E.M."/>
            <person name="Rohde M."/>
            <person name="Goker M."/>
            <person name="Woyke T."/>
            <person name="Bristow J."/>
            <person name="Eisen J.A."/>
            <person name="Markowitz V."/>
            <person name="Hugenholtz P."/>
            <person name="Kyrpides N.C."/>
            <person name="Klenk H.P."/>
            <person name="Ivanova N."/>
        </authorList>
    </citation>
    <scope>NUCLEOTIDE SEQUENCE [LARGE SCALE GENOMIC DNA]</scope>
    <source>
        <strain evidence="3">DSM 17128</strain>
    </source>
</reference>
<dbReference type="PANTHER" id="PTHR34989">
    <property type="entry name" value="PROTEIN HDED"/>
    <property type="match status" value="1"/>
</dbReference>
<dbReference type="RefSeq" id="WP_007575163.1">
    <property type="nucleotide sequence ID" value="NZ_BPTS01000002.1"/>
</dbReference>
<name>F8N7Z3_9BACT</name>
<keyword evidence="3" id="KW-1185">Reference proteome</keyword>
<dbReference type="HOGENOM" id="CLU_091343_0_0_10"/>
<sequence length="215" mass="23408">MKPFRSSIFRAVCAIAIGALLVKYREQTVTWITVVVGAIFLVSGIISITSWFASKRRNTDSSMDIYDAQGRLINVPAPPFPIVGLGSIILGGVLALFPNSFVNGLMYVLAAMLILGALTQFFNLTVARRFANIGIVWWVFPTLVLLVGLVAVLKPSFIATAPLLVLGWCMMVYGVVDLINSIKIHQCRKQMSQPHGTQDAVAEEVTEAKPEEPAS</sequence>
<feature type="transmembrane region" description="Helical" evidence="1">
    <location>
        <begin position="80"/>
        <end position="98"/>
    </location>
</feature>
<dbReference type="OrthoDB" id="1082789at2"/>
<evidence type="ECO:0008006" key="4">
    <source>
        <dbReference type="Google" id="ProtNLM"/>
    </source>
</evidence>
<dbReference type="PANTHER" id="PTHR34989:SF1">
    <property type="entry name" value="PROTEIN HDED"/>
    <property type="match status" value="1"/>
</dbReference>
<feature type="transmembrane region" description="Helical" evidence="1">
    <location>
        <begin position="30"/>
        <end position="53"/>
    </location>
</feature>
<dbReference type="GO" id="GO:0005886">
    <property type="term" value="C:plasma membrane"/>
    <property type="evidence" value="ECO:0007669"/>
    <property type="project" value="TreeGrafter"/>
</dbReference>
<protein>
    <recommendedName>
        <fullName evidence="4">DUF308 domain-containing protein</fullName>
    </recommendedName>
</protein>
<dbReference type="InterPro" id="IPR052712">
    <property type="entry name" value="Acid_resist_chaperone_HdeD"/>
</dbReference>
<accession>F8N7Z3</accession>
<evidence type="ECO:0000313" key="3">
    <source>
        <dbReference type="Proteomes" id="UP000002772"/>
    </source>
</evidence>
<feature type="transmembrane region" description="Helical" evidence="1">
    <location>
        <begin position="159"/>
        <end position="179"/>
    </location>
</feature>
<feature type="transmembrane region" description="Helical" evidence="1">
    <location>
        <begin position="135"/>
        <end position="153"/>
    </location>
</feature>
<dbReference type="InterPro" id="IPR005325">
    <property type="entry name" value="DUF308_memb"/>
</dbReference>
<gene>
    <name evidence="2" type="ORF">Premu_2149</name>
</gene>
<keyword evidence="1" id="KW-0472">Membrane</keyword>
<evidence type="ECO:0000256" key="1">
    <source>
        <dbReference type="SAM" id="Phobius"/>
    </source>
</evidence>
<dbReference type="eggNOG" id="COG3247">
    <property type="taxonomic scope" value="Bacteria"/>
</dbReference>
<proteinExistence type="predicted"/>
<evidence type="ECO:0000313" key="2">
    <source>
        <dbReference type="EMBL" id="EGN57539.1"/>
    </source>
</evidence>
<feature type="transmembrane region" description="Helical" evidence="1">
    <location>
        <begin position="7"/>
        <end position="24"/>
    </location>
</feature>
<dbReference type="Proteomes" id="UP000002772">
    <property type="component" value="Unassembled WGS sequence"/>
</dbReference>
<dbReference type="Pfam" id="PF03729">
    <property type="entry name" value="DUF308"/>
    <property type="match status" value="2"/>
</dbReference>
<feature type="transmembrane region" description="Helical" evidence="1">
    <location>
        <begin position="104"/>
        <end position="123"/>
    </location>
</feature>
<dbReference type="AlphaFoldDB" id="F8N7Z3"/>
<organism evidence="2 3">
    <name type="scientific">Hallella multisaccharivorax DSM 17128</name>
    <dbReference type="NCBI Taxonomy" id="688246"/>
    <lineage>
        <taxon>Bacteria</taxon>
        <taxon>Pseudomonadati</taxon>
        <taxon>Bacteroidota</taxon>
        <taxon>Bacteroidia</taxon>
        <taxon>Bacteroidales</taxon>
        <taxon>Prevotellaceae</taxon>
        <taxon>Hallella</taxon>
    </lineage>
</organism>